<comment type="caution">
    <text evidence="1">The sequence shown here is derived from an EMBL/GenBank/DDBJ whole genome shotgun (WGS) entry which is preliminary data.</text>
</comment>
<dbReference type="Proteomes" id="UP001066276">
    <property type="component" value="Chromosome 8"/>
</dbReference>
<gene>
    <name evidence="1" type="ORF">NDU88_007378</name>
</gene>
<evidence type="ECO:0000313" key="2">
    <source>
        <dbReference type="Proteomes" id="UP001066276"/>
    </source>
</evidence>
<organism evidence="1 2">
    <name type="scientific">Pleurodeles waltl</name>
    <name type="common">Iberian ribbed newt</name>
    <dbReference type="NCBI Taxonomy" id="8319"/>
    <lineage>
        <taxon>Eukaryota</taxon>
        <taxon>Metazoa</taxon>
        <taxon>Chordata</taxon>
        <taxon>Craniata</taxon>
        <taxon>Vertebrata</taxon>
        <taxon>Euteleostomi</taxon>
        <taxon>Amphibia</taxon>
        <taxon>Batrachia</taxon>
        <taxon>Caudata</taxon>
        <taxon>Salamandroidea</taxon>
        <taxon>Salamandridae</taxon>
        <taxon>Pleurodelinae</taxon>
        <taxon>Pleurodeles</taxon>
    </lineage>
</organism>
<dbReference type="AlphaFoldDB" id="A0AAV7NWH9"/>
<accession>A0AAV7NWH9</accession>
<dbReference type="EMBL" id="JANPWB010000012">
    <property type="protein sequence ID" value="KAJ1119192.1"/>
    <property type="molecule type" value="Genomic_DNA"/>
</dbReference>
<proteinExistence type="predicted"/>
<reference evidence="1" key="1">
    <citation type="journal article" date="2022" name="bioRxiv">
        <title>Sequencing and chromosome-scale assembly of the giantPleurodeles waltlgenome.</title>
        <authorList>
            <person name="Brown T."/>
            <person name="Elewa A."/>
            <person name="Iarovenko S."/>
            <person name="Subramanian E."/>
            <person name="Araus A.J."/>
            <person name="Petzold A."/>
            <person name="Susuki M."/>
            <person name="Suzuki K.-i.T."/>
            <person name="Hayashi T."/>
            <person name="Toyoda A."/>
            <person name="Oliveira C."/>
            <person name="Osipova E."/>
            <person name="Leigh N.D."/>
            <person name="Simon A."/>
            <person name="Yun M.H."/>
        </authorList>
    </citation>
    <scope>NUCLEOTIDE SEQUENCE</scope>
    <source>
        <strain evidence="1">20211129_DDA</strain>
        <tissue evidence="1">Liver</tissue>
    </source>
</reference>
<protein>
    <submittedName>
        <fullName evidence="1">Uncharacterized protein</fullName>
    </submittedName>
</protein>
<keyword evidence="2" id="KW-1185">Reference proteome</keyword>
<evidence type="ECO:0000313" key="1">
    <source>
        <dbReference type="EMBL" id="KAJ1119192.1"/>
    </source>
</evidence>
<name>A0AAV7NWH9_PLEWA</name>
<sequence>MVRSRSSSRLSICELRARVNMQENRCQDTKHETARRGEFRRPAVHACSRAWQETKREPNAVDEATVRVKKIPK</sequence>